<accession>B6G0I6</accession>
<dbReference type="GO" id="GO:0000166">
    <property type="term" value="F:nucleotide binding"/>
    <property type="evidence" value="ECO:0007669"/>
    <property type="project" value="InterPro"/>
</dbReference>
<dbReference type="RefSeq" id="WP_006441147.1">
    <property type="nucleotide sequence ID" value="NZ_DS995685.1"/>
</dbReference>
<dbReference type="eggNOG" id="COG0673">
    <property type="taxonomic scope" value="Bacteria"/>
</dbReference>
<dbReference type="InterPro" id="IPR036291">
    <property type="entry name" value="NAD(P)-bd_dom_sf"/>
</dbReference>
<reference evidence="3 4" key="2">
    <citation type="submission" date="2008-10" db="EMBL/GenBank/DDBJ databases">
        <title>Draft genome sequence of Clostridium hiranonis (DSM 13275).</title>
        <authorList>
            <person name="Sudarsanam P."/>
            <person name="Ley R."/>
            <person name="Guruge J."/>
            <person name="Turnbaugh P.J."/>
            <person name="Mahowald M."/>
            <person name="Liep D."/>
            <person name="Gordon J."/>
        </authorList>
    </citation>
    <scope>NUCLEOTIDE SEQUENCE [LARGE SCALE GENOMIC DNA]</scope>
    <source>
        <strain evidence="3 4">DSM 13275</strain>
    </source>
</reference>
<sequence>MTTVRFGVVGTSAITEWFIKAGKKLDGFEIKAVYSRSIEKAEEFGKKHGAKLFFDDLDAMSKCDEIDAIYIASPNFMHKEQAILCMNNGKNVLCEKPFATNKRDAEEMVKCARENKVLLMEEMRLTCTPNFQSVKNNLCKLGTIRRYSANYCQYSSRYDKFKEGIVLNAFKRELSNGALMDIGVYCIHPMVNLFGRPNSLKANAVKLSTGVDGEGSIILEYDDMLADIRYSKITHSNIPTEIQGEDGSIVVDKISTFGDVRVEYRKGGVEDITAELEVEKDEKFEVDSIYFAVKEFMKSLRGGKKESDINTLENTLIVMEIMDEVRRQIDLVYPADEN</sequence>
<dbReference type="SUPFAM" id="SSF51735">
    <property type="entry name" value="NAD(P)-binding Rossmann-fold domains"/>
    <property type="match status" value="1"/>
</dbReference>
<gene>
    <name evidence="3" type="ORF">CLOHIR_01642</name>
</gene>
<dbReference type="Gene3D" id="3.30.360.10">
    <property type="entry name" value="Dihydrodipicolinate Reductase, domain 2"/>
    <property type="match status" value="1"/>
</dbReference>
<organism evidence="3 4">
    <name type="scientific">Peptacetobacter hiranonis (strain DSM 13275 / JCM 10541 / KCTC 15199 / TO-931)</name>
    <name type="common">Clostridium hiranonis</name>
    <dbReference type="NCBI Taxonomy" id="500633"/>
    <lineage>
        <taxon>Bacteria</taxon>
        <taxon>Bacillati</taxon>
        <taxon>Bacillota</taxon>
        <taxon>Clostridia</taxon>
        <taxon>Peptostreptococcales</taxon>
        <taxon>Peptostreptococcaceae</taxon>
        <taxon>Peptacetobacter</taxon>
    </lineage>
</organism>
<dbReference type="AlphaFoldDB" id="B6G0I6"/>
<evidence type="ECO:0000259" key="2">
    <source>
        <dbReference type="Pfam" id="PF22725"/>
    </source>
</evidence>
<feature type="domain" description="GFO/IDH/MocA-like oxidoreductase" evidence="2">
    <location>
        <begin position="140"/>
        <end position="250"/>
    </location>
</feature>
<comment type="caution">
    <text evidence="3">The sequence shown here is derived from an EMBL/GenBank/DDBJ whole genome shotgun (WGS) entry which is preliminary data.</text>
</comment>
<evidence type="ECO:0000313" key="3">
    <source>
        <dbReference type="EMBL" id="EEA84682.1"/>
    </source>
</evidence>
<dbReference type="Pfam" id="PF01408">
    <property type="entry name" value="GFO_IDH_MocA"/>
    <property type="match status" value="1"/>
</dbReference>
<dbReference type="PANTHER" id="PTHR43054:SF1">
    <property type="entry name" value="SCYLLO-INOSITOL 2-DEHYDROGENASE (NADP(+)) IOLU"/>
    <property type="match status" value="1"/>
</dbReference>
<dbReference type="HOGENOM" id="CLU_023194_7_0_9"/>
<evidence type="ECO:0000259" key="1">
    <source>
        <dbReference type="Pfam" id="PF01408"/>
    </source>
</evidence>
<name>B6G0I6_PEPHT</name>
<protein>
    <submittedName>
        <fullName evidence="3">Oxidoreductase, NAD-binding domain protein</fullName>
    </submittedName>
</protein>
<dbReference type="Gene3D" id="3.40.50.720">
    <property type="entry name" value="NAD(P)-binding Rossmann-like Domain"/>
    <property type="match status" value="1"/>
</dbReference>
<dbReference type="Pfam" id="PF22725">
    <property type="entry name" value="GFO_IDH_MocA_C3"/>
    <property type="match status" value="1"/>
</dbReference>
<feature type="domain" description="Gfo/Idh/MocA-like oxidoreductase N-terminal" evidence="1">
    <location>
        <begin position="4"/>
        <end position="121"/>
    </location>
</feature>
<dbReference type="PANTHER" id="PTHR43054">
    <property type="match status" value="1"/>
</dbReference>
<evidence type="ECO:0000313" key="4">
    <source>
        <dbReference type="Proteomes" id="UP000003178"/>
    </source>
</evidence>
<dbReference type="Proteomes" id="UP000003178">
    <property type="component" value="Unassembled WGS sequence"/>
</dbReference>
<keyword evidence="4" id="KW-1185">Reference proteome</keyword>
<dbReference type="OrthoDB" id="9783105at2"/>
<dbReference type="STRING" id="500633.CLOHIR_01642"/>
<proteinExistence type="predicted"/>
<dbReference type="InterPro" id="IPR000683">
    <property type="entry name" value="Gfo/Idh/MocA-like_OxRdtase_N"/>
</dbReference>
<reference evidence="3 4" key="1">
    <citation type="submission" date="2008-09" db="EMBL/GenBank/DDBJ databases">
        <authorList>
            <person name="Fulton L."/>
            <person name="Clifton S."/>
            <person name="Fulton B."/>
            <person name="Xu J."/>
            <person name="Minx P."/>
            <person name="Pepin K.H."/>
            <person name="Johnson M."/>
            <person name="Thiruvilangam P."/>
            <person name="Bhonagiri V."/>
            <person name="Nash W.E."/>
            <person name="Mardis E.R."/>
            <person name="Wilson R.K."/>
        </authorList>
    </citation>
    <scope>NUCLEOTIDE SEQUENCE [LARGE SCALE GENOMIC DNA]</scope>
    <source>
        <strain evidence="3 4">DSM 13275</strain>
    </source>
</reference>
<dbReference type="EMBL" id="ABWP01000066">
    <property type="protein sequence ID" value="EEA84682.1"/>
    <property type="molecule type" value="Genomic_DNA"/>
</dbReference>
<dbReference type="InterPro" id="IPR055170">
    <property type="entry name" value="GFO_IDH_MocA-like_dom"/>
</dbReference>
<dbReference type="SUPFAM" id="SSF55347">
    <property type="entry name" value="Glyceraldehyde-3-phosphate dehydrogenase-like, C-terminal domain"/>
    <property type="match status" value="1"/>
</dbReference>